<reference evidence="6" key="1">
    <citation type="journal article" date="2020" name="mSystems">
        <title>Genome- and Community-Level Interaction Insights into Carbon Utilization and Element Cycling Functions of Hydrothermarchaeota in Hydrothermal Sediment.</title>
        <authorList>
            <person name="Zhou Z."/>
            <person name="Liu Y."/>
            <person name="Xu W."/>
            <person name="Pan J."/>
            <person name="Luo Z.H."/>
            <person name="Li M."/>
        </authorList>
    </citation>
    <scope>NUCLEOTIDE SEQUENCE [LARGE SCALE GENOMIC DNA]</scope>
    <source>
        <strain evidence="6">HyVt-456</strain>
    </source>
</reference>
<feature type="transmembrane region" description="Helical" evidence="3">
    <location>
        <begin position="128"/>
        <end position="146"/>
    </location>
</feature>
<evidence type="ECO:0000313" key="6">
    <source>
        <dbReference type="EMBL" id="HED09087.1"/>
    </source>
</evidence>
<feature type="transmembrane region" description="Helical" evidence="3">
    <location>
        <begin position="314"/>
        <end position="335"/>
    </location>
</feature>
<dbReference type="GO" id="GO:0020037">
    <property type="term" value="F:heme binding"/>
    <property type="evidence" value="ECO:0007669"/>
    <property type="project" value="InterPro"/>
</dbReference>
<proteinExistence type="inferred from homology"/>
<dbReference type="InterPro" id="IPR032523">
    <property type="entry name" value="CcmF_C"/>
</dbReference>
<dbReference type="GO" id="GO:0017004">
    <property type="term" value="P:cytochrome complex assembly"/>
    <property type="evidence" value="ECO:0007669"/>
    <property type="project" value="UniProtKB-KW"/>
</dbReference>
<dbReference type="PANTHER" id="PTHR43653:SF1">
    <property type="entry name" value="CYTOCHROME C-TYPE BIOGENESIS PROTEIN CCMF"/>
    <property type="match status" value="1"/>
</dbReference>
<keyword evidence="3" id="KW-0812">Transmembrane</keyword>
<feature type="transmembrane region" description="Helical" evidence="3">
    <location>
        <begin position="179"/>
        <end position="199"/>
    </location>
</feature>
<feature type="transmembrane region" description="Helical" evidence="3">
    <location>
        <begin position="50"/>
        <end position="68"/>
    </location>
</feature>
<feature type="domain" description="Cytochrome c-type biogenesis protein CcmF C-terminal" evidence="5">
    <location>
        <begin position="333"/>
        <end position="583"/>
    </location>
</feature>
<feature type="transmembrane region" description="Helical" evidence="3">
    <location>
        <begin position="429"/>
        <end position="448"/>
    </location>
</feature>
<feature type="transmembrane region" description="Helical" evidence="3">
    <location>
        <begin position="252"/>
        <end position="270"/>
    </location>
</feature>
<keyword evidence="3" id="KW-0472">Membrane</keyword>
<evidence type="ECO:0000256" key="2">
    <source>
        <dbReference type="ARBA" id="ARBA00022748"/>
    </source>
</evidence>
<feature type="transmembrane region" description="Helical" evidence="3">
    <location>
        <begin position="454"/>
        <end position="472"/>
    </location>
</feature>
<evidence type="ECO:0000259" key="5">
    <source>
        <dbReference type="Pfam" id="PF16327"/>
    </source>
</evidence>
<dbReference type="AlphaFoldDB" id="A0A7V1PT85"/>
<comment type="caution">
    <text evidence="6">The sequence shown here is derived from an EMBL/GenBank/DDBJ whole genome shotgun (WGS) entry which is preliminary data.</text>
</comment>
<dbReference type="PRINTS" id="PR01410">
    <property type="entry name" value="CCBIOGENESIS"/>
</dbReference>
<feature type="transmembrane region" description="Helical" evidence="3">
    <location>
        <begin position="484"/>
        <end position="504"/>
    </location>
</feature>
<feature type="domain" description="Cytochrome c assembly protein" evidence="4">
    <location>
        <begin position="98"/>
        <end position="298"/>
    </location>
</feature>
<dbReference type="InterPro" id="IPR003567">
    <property type="entry name" value="Cyt_c_biogenesis"/>
</dbReference>
<evidence type="ECO:0000256" key="3">
    <source>
        <dbReference type="SAM" id="Phobius"/>
    </source>
</evidence>
<accession>A0A7V1PT85</accession>
<comment type="similarity">
    <text evidence="1">Belongs to the CcmF/CycK/Ccl1/NrfE/CcsA family.</text>
</comment>
<evidence type="ECO:0000256" key="1">
    <source>
        <dbReference type="ARBA" id="ARBA00009186"/>
    </source>
</evidence>
<dbReference type="PANTHER" id="PTHR43653">
    <property type="entry name" value="CYTOCHROME C ASSEMBLY PROTEIN-RELATED"/>
    <property type="match status" value="1"/>
</dbReference>
<gene>
    <name evidence="6" type="ORF">ENJ10_00225</name>
</gene>
<feature type="transmembrane region" description="Helical" evidence="3">
    <location>
        <begin position="355"/>
        <end position="379"/>
    </location>
</feature>
<dbReference type="Pfam" id="PF01578">
    <property type="entry name" value="Cytochrom_C_asm"/>
    <property type="match status" value="1"/>
</dbReference>
<dbReference type="Proteomes" id="UP000886005">
    <property type="component" value="Unassembled WGS sequence"/>
</dbReference>
<feature type="transmembrane region" description="Helical" evidence="3">
    <location>
        <begin position="211"/>
        <end position="232"/>
    </location>
</feature>
<keyword evidence="2" id="KW-0201">Cytochrome c-type biogenesis</keyword>
<sequence length="749" mass="82452">MKFGIITVFAALIATAYSAWYYFQAGKQEGFAGETIKSDRQQSLLRKGRMGFYGMTLLVSVASIYLWYLILSHQFQVDYVYRYTSLDLSFGYLISAFWAGQEGSFLFWALMIAFIGVIYLHQARNLESWAMLVVNIVQAAFLLLLIKAGPFVLQQTVPADGAGLNPLLQNPWMVVHPPVLFLGYAATTIPFAIAIAALIKRDFKGWVETAIPWTLFASVSMGAGIIIGGYWAYKVLGWGGYWGWDPVENSSLIAWLAVLALFHGLLVTRYKGGLQKTNFALAIISFVLVLYATFLTRSGVLADFSVHSFQDLGINGFLTLYQLGTLFFGLGLLYARKNDIPFVRVQLTGLTKENILVASVLIFITSAFFILLGTSSPLLTSLFGTPAQVDISFYNRVNLPIAIILSLALGLAPALTWKDESLEYIAGRLIPAAVLALVAVATGVYLGMGSGMNILFLGVIVFALISNLQVLIQKARLGWRTIIAPLSHVGVALMFAGIIISGVFESSERKLLSQDIRNSAFGYDFTFKGDYLSPDGKHGLLIEVQNGSQIHEAIPRLYVNKYFNSEMREPHVDEGFLYDMYISPLQVVNSGQEAGQNELVIAKGETKQYAGYNIAFTTFNLSDHQESGEFRVAAVLKFEKDGKTFELAPALLLKGRENINQPATLPGAENSPGGARVILAGINAEQKNIKLAFEGLGTVESKPQQIVVEISKKPFMSVIWLGTIVLTLGSMMAMRRRTLEIKPSTIHQR</sequence>
<dbReference type="EMBL" id="DRLD01000004">
    <property type="protein sequence ID" value="HED09087.1"/>
    <property type="molecule type" value="Genomic_DNA"/>
</dbReference>
<name>A0A7V1PT85_CALAY</name>
<dbReference type="GO" id="GO:0016020">
    <property type="term" value="C:membrane"/>
    <property type="evidence" value="ECO:0007669"/>
    <property type="project" value="InterPro"/>
</dbReference>
<evidence type="ECO:0008006" key="7">
    <source>
        <dbReference type="Google" id="ProtNLM"/>
    </source>
</evidence>
<evidence type="ECO:0000259" key="4">
    <source>
        <dbReference type="Pfam" id="PF01578"/>
    </source>
</evidence>
<protein>
    <recommendedName>
        <fullName evidence="7">Cytochrome C biogenesis protein</fullName>
    </recommendedName>
</protein>
<feature type="transmembrane region" description="Helical" evidence="3">
    <location>
        <begin position="399"/>
        <end position="417"/>
    </location>
</feature>
<feature type="transmembrane region" description="Helical" evidence="3">
    <location>
        <begin position="277"/>
        <end position="294"/>
    </location>
</feature>
<dbReference type="GO" id="GO:0015232">
    <property type="term" value="F:heme transmembrane transporter activity"/>
    <property type="evidence" value="ECO:0007669"/>
    <property type="project" value="InterPro"/>
</dbReference>
<keyword evidence="3" id="KW-1133">Transmembrane helix</keyword>
<organism evidence="6">
    <name type="scientific">Caldithrix abyssi</name>
    <dbReference type="NCBI Taxonomy" id="187145"/>
    <lineage>
        <taxon>Bacteria</taxon>
        <taxon>Pseudomonadati</taxon>
        <taxon>Calditrichota</taxon>
        <taxon>Calditrichia</taxon>
        <taxon>Calditrichales</taxon>
        <taxon>Calditrichaceae</taxon>
        <taxon>Caldithrix</taxon>
    </lineage>
</organism>
<feature type="transmembrane region" description="Helical" evidence="3">
    <location>
        <begin position="105"/>
        <end position="121"/>
    </location>
</feature>
<dbReference type="Pfam" id="PF16327">
    <property type="entry name" value="CcmF_C"/>
    <property type="match status" value="1"/>
</dbReference>
<feature type="transmembrane region" description="Helical" evidence="3">
    <location>
        <begin position="715"/>
        <end position="734"/>
    </location>
</feature>
<dbReference type="InterPro" id="IPR002541">
    <property type="entry name" value="Cyt_c_assembly"/>
</dbReference>